<dbReference type="PROSITE" id="PS51257">
    <property type="entry name" value="PROKAR_LIPOPROTEIN"/>
    <property type="match status" value="1"/>
</dbReference>
<evidence type="ECO:0000313" key="1">
    <source>
        <dbReference type="EMBL" id="SUZ86353.1"/>
    </source>
</evidence>
<name>A0A381RAA9_9ZZZZ</name>
<protein>
    <recommendedName>
        <fullName evidence="2">Lipoprotein</fullName>
    </recommendedName>
</protein>
<reference evidence="1" key="1">
    <citation type="submission" date="2018-05" db="EMBL/GenBank/DDBJ databases">
        <authorList>
            <person name="Lanie J.A."/>
            <person name="Ng W.-L."/>
            <person name="Kazmierczak K.M."/>
            <person name="Andrzejewski T.M."/>
            <person name="Davidsen T.M."/>
            <person name="Wayne K.J."/>
            <person name="Tettelin H."/>
            <person name="Glass J.I."/>
            <person name="Rusch D."/>
            <person name="Podicherti R."/>
            <person name="Tsui H.-C.T."/>
            <person name="Winkler M.E."/>
        </authorList>
    </citation>
    <scope>NUCLEOTIDE SEQUENCE</scope>
</reference>
<sequence>MKYNYYKYIIFYVWGIIFFSGCSSMKTAQYPEVIYNYRQPLVSVTYEYGEIDIEIPIVFPGLIPEELTFEVFAKGDSAHPLLTVKNEATNLMKVFLPQGVLGVDTKNNFIRIIPHHPDFVSLSVPFFGIDFGSIVLDPVHIVQEPLDVAGVVTSRLTDSTLAGVDVSLYIKDELLQKVYSNEKGQYALTLPGEFKDQEFLRIIAGEKLVFAPFRKDINFKKSKDLIVNIGLGPSQDLADLGNLYITNKNNVHFRDKPHIGGMTLFLLPEGEPIAVEQVSKGLYYGTIEILVSSGKNVKMSGWLEREDTDLLFFENIFKEENENDQAL</sequence>
<evidence type="ECO:0008006" key="2">
    <source>
        <dbReference type="Google" id="ProtNLM"/>
    </source>
</evidence>
<organism evidence="1">
    <name type="scientific">marine metagenome</name>
    <dbReference type="NCBI Taxonomy" id="408172"/>
    <lineage>
        <taxon>unclassified sequences</taxon>
        <taxon>metagenomes</taxon>
        <taxon>ecological metagenomes</taxon>
    </lineage>
</organism>
<dbReference type="AlphaFoldDB" id="A0A381RAA9"/>
<accession>A0A381RAA9</accession>
<dbReference type="EMBL" id="UINC01001677">
    <property type="protein sequence ID" value="SUZ86353.1"/>
    <property type="molecule type" value="Genomic_DNA"/>
</dbReference>
<proteinExistence type="predicted"/>
<gene>
    <name evidence="1" type="ORF">METZ01_LOCUS39207</name>
</gene>